<dbReference type="EMBL" id="CADEPI010000023">
    <property type="protein sequence ID" value="CAB3366132.1"/>
    <property type="molecule type" value="Genomic_DNA"/>
</dbReference>
<gene>
    <name evidence="1" type="ORF">CLODIP_2_CD16167</name>
</gene>
<organism evidence="1 2">
    <name type="scientific">Cloeon dipterum</name>
    <dbReference type="NCBI Taxonomy" id="197152"/>
    <lineage>
        <taxon>Eukaryota</taxon>
        <taxon>Metazoa</taxon>
        <taxon>Ecdysozoa</taxon>
        <taxon>Arthropoda</taxon>
        <taxon>Hexapoda</taxon>
        <taxon>Insecta</taxon>
        <taxon>Pterygota</taxon>
        <taxon>Palaeoptera</taxon>
        <taxon>Ephemeroptera</taxon>
        <taxon>Pisciforma</taxon>
        <taxon>Baetidae</taxon>
        <taxon>Cloeon</taxon>
    </lineage>
</organism>
<sequence length="66" mass="7492">MKLTSINVALLKRDRNSVSALCINQPQNTASQQQQQGEQNICFLLVLWFRQDLSFVTDGGNLRKIV</sequence>
<evidence type="ECO:0000313" key="1">
    <source>
        <dbReference type="EMBL" id="CAB3366132.1"/>
    </source>
</evidence>
<name>A0A8S1C5I0_9INSE</name>
<comment type="caution">
    <text evidence="1">The sequence shown here is derived from an EMBL/GenBank/DDBJ whole genome shotgun (WGS) entry which is preliminary data.</text>
</comment>
<keyword evidence="2" id="KW-1185">Reference proteome</keyword>
<proteinExistence type="predicted"/>
<accession>A0A8S1C5I0</accession>
<evidence type="ECO:0000313" key="2">
    <source>
        <dbReference type="Proteomes" id="UP000494165"/>
    </source>
</evidence>
<dbReference type="AlphaFoldDB" id="A0A8S1C5I0"/>
<reference evidence="1 2" key="1">
    <citation type="submission" date="2020-04" db="EMBL/GenBank/DDBJ databases">
        <authorList>
            <person name="Alioto T."/>
            <person name="Alioto T."/>
            <person name="Gomez Garrido J."/>
        </authorList>
    </citation>
    <scope>NUCLEOTIDE SEQUENCE [LARGE SCALE GENOMIC DNA]</scope>
</reference>
<protein>
    <submittedName>
        <fullName evidence="1">Uncharacterized protein</fullName>
    </submittedName>
</protein>
<dbReference type="Proteomes" id="UP000494165">
    <property type="component" value="Unassembled WGS sequence"/>
</dbReference>